<gene>
    <name evidence="5" type="ORF">UFOPK2373_00847</name>
</gene>
<dbReference type="Gene3D" id="1.10.3710.10">
    <property type="entry name" value="DNA polymerase III clamp loader subunits, C-terminal domain"/>
    <property type="match status" value="1"/>
</dbReference>
<evidence type="ECO:0000256" key="1">
    <source>
        <dbReference type="ARBA" id="ARBA00022741"/>
    </source>
</evidence>
<feature type="domain" description="AAA C-terminal" evidence="4">
    <location>
        <begin position="34"/>
        <end position="110"/>
    </location>
</feature>
<dbReference type="SUPFAM" id="SSF48019">
    <property type="entry name" value="post-AAA+ oligomerization domain-like"/>
    <property type="match status" value="1"/>
</dbReference>
<dbReference type="GO" id="GO:0003677">
    <property type="term" value="F:DNA binding"/>
    <property type="evidence" value="ECO:0007669"/>
    <property type="project" value="InterPro"/>
</dbReference>
<accession>A0A6J6NZU9</accession>
<dbReference type="FunFam" id="1.20.272.10:FF:000001">
    <property type="entry name" value="Putative AAA family ATPase"/>
    <property type="match status" value="1"/>
</dbReference>
<dbReference type="CDD" id="cd18139">
    <property type="entry name" value="HLD_clamp_RarA"/>
    <property type="match status" value="1"/>
</dbReference>
<name>A0A6J6NZU9_9ZZZZ</name>
<sequence>MSRATLFRLVELDDSDLVAILRRALVDERGLNSEFMADDSVLAKIARLAGGDARRALTILETIAVNARKQQIGELTSESVQASLPTALARYDATGDQHYDIISAFIKSVRGSDPDAALHWLARMIEGGEDPRFIARRLVILAAEDIGLADPSALGLANATMNVVAQIGMPEGMIPLASTTIYLALAPKSNAAYNAINSALAEVKAGYTPPVPAHLRSSNIENDRIGYEYPHDLASGVSMQDYLPTGDADKRYYQPKPAGYELTLIERLGKLLKLRGRS</sequence>
<dbReference type="Pfam" id="PF16193">
    <property type="entry name" value="AAA_assoc_2"/>
    <property type="match status" value="1"/>
</dbReference>
<dbReference type="PANTHER" id="PTHR13779">
    <property type="entry name" value="WERNER HELICASE-INTERACTING PROTEIN 1 FAMILY MEMBER"/>
    <property type="match status" value="1"/>
</dbReference>
<dbReference type="GO" id="GO:0008047">
    <property type="term" value="F:enzyme activator activity"/>
    <property type="evidence" value="ECO:0007669"/>
    <property type="project" value="TreeGrafter"/>
</dbReference>
<dbReference type="EMBL" id="CAEZXL010000155">
    <property type="protein sequence ID" value="CAB4692006.1"/>
    <property type="molecule type" value="Genomic_DNA"/>
</dbReference>
<dbReference type="InterPro" id="IPR008921">
    <property type="entry name" value="DNA_pol3_clamp-load_cplx_C"/>
</dbReference>
<dbReference type="Pfam" id="PF12002">
    <property type="entry name" value="MgsA_C"/>
    <property type="match status" value="1"/>
</dbReference>
<dbReference type="PANTHER" id="PTHR13779:SF7">
    <property type="entry name" value="ATPASE WRNIP1"/>
    <property type="match status" value="1"/>
</dbReference>
<dbReference type="GO" id="GO:0000731">
    <property type="term" value="P:DNA synthesis involved in DNA repair"/>
    <property type="evidence" value="ECO:0007669"/>
    <property type="project" value="TreeGrafter"/>
</dbReference>
<keyword evidence="2" id="KW-0067">ATP-binding</keyword>
<dbReference type="Gene3D" id="1.20.272.10">
    <property type="match status" value="1"/>
</dbReference>
<dbReference type="SUPFAM" id="SSF52540">
    <property type="entry name" value="P-loop containing nucleoside triphosphate hydrolases"/>
    <property type="match status" value="1"/>
</dbReference>
<dbReference type="GO" id="GO:0005524">
    <property type="term" value="F:ATP binding"/>
    <property type="evidence" value="ECO:0007669"/>
    <property type="project" value="UniProtKB-KW"/>
</dbReference>
<dbReference type="InterPro" id="IPR032423">
    <property type="entry name" value="AAA_assoc_2"/>
</dbReference>
<evidence type="ECO:0000259" key="3">
    <source>
        <dbReference type="Pfam" id="PF12002"/>
    </source>
</evidence>
<protein>
    <submittedName>
        <fullName evidence="5">Unannotated protein</fullName>
    </submittedName>
</protein>
<dbReference type="InterPro" id="IPR027417">
    <property type="entry name" value="P-loop_NTPase"/>
</dbReference>
<dbReference type="GO" id="GO:0006261">
    <property type="term" value="P:DNA-templated DNA replication"/>
    <property type="evidence" value="ECO:0007669"/>
    <property type="project" value="TreeGrafter"/>
</dbReference>
<evidence type="ECO:0000313" key="5">
    <source>
        <dbReference type="EMBL" id="CAB4692006.1"/>
    </source>
</evidence>
<organism evidence="5">
    <name type="scientific">freshwater metagenome</name>
    <dbReference type="NCBI Taxonomy" id="449393"/>
    <lineage>
        <taxon>unclassified sequences</taxon>
        <taxon>metagenomes</taxon>
        <taxon>ecological metagenomes</taxon>
    </lineage>
</organism>
<reference evidence="5" key="1">
    <citation type="submission" date="2020-05" db="EMBL/GenBank/DDBJ databases">
        <authorList>
            <person name="Chiriac C."/>
            <person name="Salcher M."/>
            <person name="Ghai R."/>
            <person name="Kavagutti S V."/>
        </authorList>
    </citation>
    <scope>NUCLEOTIDE SEQUENCE</scope>
</reference>
<dbReference type="InterPro" id="IPR051314">
    <property type="entry name" value="AAA_ATPase_RarA/MGS1/WRNIP1"/>
</dbReference>
<evidence type="ECO:0000259" key="4">
    <source>
        <dbReference type="Pfam" id="PF16193"/>
    </source>
</evidence>
<evidence type="ECO:0000256" key="2">
    <source>
        <dbReference type="ARBA" id="ARBA00022840"/>
    </source>
</evidence>
<proteinExistence type="predicted"/>
<keyword evidence="1" id="KW-0547">Nucleotide-binding</keyword>
<dbReference type="InterPro" id="IPR021886">
    <property type="entry name" value="MgsA_C"/>
</dbReference>
<dbReference type="Gene3D" id="1.10.8.60">
    <property type="match status" value="1"/>
</dbReference>
<feature type="domain" description="MgsA AAA+ ATPase C-terminal" evidence="3">
    <location>
        <begin position="111"/>
        <end position="270"/>
    </location>
</feature>
<dbReference type="AlphaFoldDB" id="A0A6J6NZU9"/>
<dbReference type="GO" id="GO:0017116">
    <property type="term" value="F:single-stranded DNA helicase activity"/>
    <property type="evidence" value="ECO:0007669"/>
    <property type="project" value="TreeGrafter"/>
</dbReference>